<keyword evidence="2" id="KW-0472">Membrane</keyword>
<reference evidence="3" key="3">
    <citation type="submission" date="2015-06" db="UniProtKB">
        <authorList>
            <consortium name="EnsemblMetazoa"/>
        </authorList>
    </citation>
    <scope>IDENTIFICATION</scope>
</reference>
<dbReference type="EMBL" id="AMQN01000122">
    <property type="status" value="NOT_ANNOTATED_CDS"/>
    <property type="molecule type" value="Genomic_DNA"/>
</dbReference>
<evidence type="ECO:0000256" key="2">
    <source>
        <dbReference type="SAM" id="Phobius"/>
    </source>
</evidence>
<protein>
    <recommendedName>
        <fullName evidence="5">SUEL-type lectin domain-containing protein</fullName>
    </recommendedName>
</protein>
<feature type="region of interest" description="Disordered" evidence="1">
    <location>
        <begin position="670"/>
        <end position="689"/>
    </location>
</feature>
<dbReference type="HOGENOM" id="CLU_399707_0_0_1"/>
<evidence type="ECO:0000313" key="4">
    <source>
        <dbReference type="Proteomes" id="UP000014760"/>
    </source>
</evidence>
<dbReference type="InterPro" id="IPR043159">
    <property type="entry name" value="Lectin_gal-bd_sf"/>
</dbReference>
<evidence type="ECO:0000256" key="1">
    <source>
        <dbReference type="SAM" id="MobiDB-lite"/>
    </source>
</evidence>
<dbReference type="AlphaFoldDB" id="X2APM7"/>
<dbReference type="Proteomes" id="UP000014760">
    <property type="component" value="Unassembled WGS sequence"/>
</dbReference>
<sequence>MTLLDVGFWRRLLLGQAQERHRSAKNEIEDDAAISVYIRSARGPEIGHTAVVQMTGSRTCCCGTLSLILTPLVSPVRSSSRAGPAMKRCVQIIETETKISVACGCLGNDVVDFRRQRFPGNYGKGKSVVIETRKGDRQVVGLQRTGNVNRVYLGALMDIRDKKCPWSIIPPERIHLWVARSLLQPPRLFAPAFFQHFVLNNTRTINYELHQLSHCILFNHAFTCRVVTCTANDISCFRASADFCENETFTAQCSDNEVILMTQAIYGRMKVGRCITGQSGCSYDVLSIMDQKCSGRRRCDVDIRDLFVAIPQSICDRNLRNYLQAAYTCLRVAIPPTKRCYKTPVQIEATSGGHIASYVTAETGCGNYDSPWLIKVEPGQKINVTLYDFGLASNLNDDKDKTCQVLTVIKDASVTSSSKTVCSGPQRIRAEFLSRANEIEIRIIAGLTDGNEEDRTHFVLKYDVYGCANLNVNSDTMFRRINDDIAELSCTSSGDAWRVTCKGTKWEGHVTNCTEGSGGSGSLAASTSLSLFSLPSGLSVAIVIIIAVLIGLVILTVGLVMIKRRRTQQDNPVPEVRHPKYDLDYSGPHACHYEATAPDSMYKANDHFGNAYYRTWELQRPQPQGVGAHGSSLPPITPSETYGPDSEHIYESPKSLRREIRAAADPALQYYELDPNSPDDSAKGKFPAV</sequence>
<dbReference type="Gene3D" id="2.60.120.740">
    <property type="match status" value="1"/>
</dbReference>
<feature type="region of interest" description="Disordered" evidence="1">
    <location>
        <begin position="623"/>
        <end position="654"/>
    </location>
</feature>
<keyword evidence="4" id="KW-1185">Reference proteome</keyword>
<keyword evidence="2" id="KW-1133">Transmembrane helix</keyword>
<dbReference type="EnsemblMetazoa" id="CapteT219489">
    <property type="protein sequence ID" value="CapteP219489"/>
    <property type="gene ID" value="CapteG219489"/>
</dbReference>
<reference evidence="4" key="1">
    <citation type="submission" date="2012-12" db="EMBL/GenBank/DDBJ databases">
        <authorList>
            <person name="Hellsten U."/>
            <person name="Grimwood J."/>
            <person name="Chapman J.A."/>
            <person name="Shapiro H."/>
            <person name="Aerts A."/>
            <person name="Otillar R.P."/>
            <person name="Terry A.Y."/>
            <person name="Boore J.L."/>
            <person name="Simakov O."/>
            <person name="Marletaz F."/>
            <person name="Cho S.-J."/>
            <person name="Edsinger-Gonzales E."/>
            <person name="Havlak P."/>
            <person name="Kuo D.-H."/>
            <person name="Larsson T."/>
            <person name="Lv J."/>
            <person name="Arendt D."/>
            <person name="Savage R."/>
            <person name="Osoegawa K."/>
            <person name="de Jong P."/>
            <person name="Lindberg D.R."/>
            <person name="Seaver E.C."/>
            <person name="Weisblat D.A."/>
            <person name="Putnam N.H."/>
            <person name="Grigoriev I.V."/>
            <person name="Rokhsar D.S."/>
        </authorList>
    </citation>
    <scope>NUCLEOTIDE SEQUENCE</scope>
    <source>
        <strain evidence="4">I ESC-2004</strain>
    </source>
</reference>
<accession>X2APM7</accession>
<feature type="compositionally biased region" description="Basic and acidic residues" evidence="1">
    <location>
        <begin position="645"/>
        <end position="654"/>
    </location>
</feature>
<reference evidence="4" key="2">
    <citation type="journal article" date="2013" name="Nature">
        <title>Insights into bilaterian evolution from three spiralian genomes.</title>
        <authorList>
            <person name="Simakov O."/>
            <person name="Marletaz F."/>
            <person name="Cho S.J."/>
            <person name="Edsinger-Gonzales E."/>
            <person name="Havlak P."/>
            <person name="Hellsten U."/>
            <person name="Kuo D.H."/>
            <person name="Larsson T."/>
            <person name="Lv J."/>
            <person name="Arendt D."/>
            <person name="Savage R."/>
            <person name="Osoegawa K."/>
            <person name="de Jong P."/>
            <person name="Grimwood J."/>
            <person name="Chapman J.A."/>
            <person name="Shapiro H."/>
            <person name="Aerts A."/>
            <person name="Otillar R.P."/>
            <person name="Terry A.Y."/>
            <person name="Boore J.L."/>
            <person name="Grigoriev I.V."/>
            <person name="Lindberg D.R."/>
            <person name="Seaver E.C."/>
            <person name="Weisblat D.A."/>
            <person name="Putnam N.H."/>
            <person name="Rokhsar D.S."/>
        </authorList>
    </citation>
    <scope>NUCLEOTIDE SEQUENCE</scope>
    <source>
        <strain evidence="4">I ESC-2004</strain>
    </source>
</reference>
<proteinExistence type="predicted"/>
<dbReference type="EMBL" id="AMQN01000123">
    <property type="status" value="NOT_ANNOTATED_CDS"/>
    <property type="molecule type" value="Genomic_DNA"/>
</dbReference>
<keyword evidence="2" id="KW-0812">Transmembrane</keyword>
<evidence type="ECO:0000313" key="3">
    <source>
        <dbReference type="EnsemblMetazoa" id="CapteP219489"/>
    </source>
</evidence>
<feature type="transmembrane region" description="Helical" evidence="2">
    <location>
        <begin position="538"/>
        <end position="562"/>
    </location>
</feature>
<dbReference type="CDD" id="cd22823">
    <property type="entry name" value="Gal_Rha_Lectin"/>
    <property type="match status" value="1"/>
</dbReference>
<dbReference type="PANTHER" id="PTHR46780">
    <property type="entry name" value="PROTEIN EVA-1"/>
    <property type="match status" value="1"/>
</dbReference>
<evidence type="ECO:0008006" key="5">
    <source>
        <dbReference type="Google" id="ProtNLM"/>
    </source>
</evidence>
<organism evidence="3 4">
    <name type="scientific">Capitella teleta</name>
    <name type="common">Polychaete worm</name>
    <dbReference type="NCBI Taxonomy" id="283909"/>
    <lineage>
        <taxon>Eukaryota</taxon>
        <taxon>Metazoa</taxon>
        <taxon>Spiralia</taxon>
        <taxon>Lophotrochozoa</taxon>
        <taxon>Annelida</taxon>
        <taxon>Polychaeta</taxon>
        <taxon>Sedentaria</taxon>
        <taxon>Scolecida</taxon>
        <taxon>Capitellidae</taxon>
        <taxon>Capitella</taxon>
    </lineage>
</organism>
<name>X2APM7_CAPTE</name>